<evidence type="ECO:0000313" key="1">
    <source>
        <dbReference type="EMBL" id="PPQ29582.1"/>
    </source>
</evidence>
<protein>
    <submittedName>
        <fullName evidence="1">Uncharacterized protein</fullName>
    </submittedName>
</protein>
<keyword evidence="2" id="KW-1185">Reference proteome</keyword>
<accession>A0A2S6N4P9</accession>
<reference evidence="1 2" key="1">
    <citation type="journal article" date="2018" name="Arch. Microbiol.">
        <title>New insights into the metabolic potential of the phototrophic purple bacterium Rhodopila globiformis DSM 161(T) from its draft genome sequence and evidence for a vanadium-dependent nitrogenase.</title>
        <authorList>
            <person name="Imhoff J.F."/>
            <person name="Rahn T."/>
            <person name="Kunzel S."/>
            <person name="Neulinger S.C."/>
        </authorList>
    </citation>
    <scope>NUCLEOTIDE SEQUENCE [LARGE SCALE GENOMIC DNA]</scope>
    <source>
        <strain evidence="1 2">DSM 161</strain>
    </source>
</reference>
<proteinExistence type="predicted"/>
<dbReference type="Proteomes" id="UP000239724">
    <property type="component" value="Unassembled WGS sequence"/>
</dbReference>
<organism evidence="1 2">
    <name type="scientific">Rhodopila globiformis</name>
    <name type="common">Rhodopseudomonas globiformis</name>
    <dbReference type="NCBI Taxonomy" id="1071"/>
    <lineage>
        <taxon>Bacteria</taxon>
        <taxon>Pseudomonadati</taxon>
        <taxon>Pseudomonadota</taxon>
        <taxon>Alphaproteobacteria</taxon>
        <taxon>Acetobacterales</taxon>
        <taxon>Acetobacteraceae</taxon>
        <taxon>Rhodopila</taxon>
    </lineage>
</organism>
<name>A0A2S6N4P9_RHOGL</name>
<dbReference type="EMBL" id="NHRY01000224">
    <property type="protein sequence ID" value="PPQ29582.1"/>
    <property type="molecule type" value="Genomic_DNA"/>
</dbReference>
<dbReference type="OrthoDB" id="7276262at2"/>
<dbReference type="AlphaFoldDB" id="A0A2S6N4P9"/>
<comment type="caution">
    <text evidence="1">The sequence shown here is derived from an EMBL/GenBank/DDBJ whole genome shotgun (WGS) entry which is preliminary data.</text>
</comment>
<gene>
    <name evidence="1" type="ORF">CCS01_21220</name>
</gene>
<dbReference type="RefSeq" id="WP_104520822.1">
    <property type="nucleotide sequence ID" value="NZ_NHRY01000224.1"/>
</dbReference>
<evidence type="ECO:0000313" key="2">
    <source>
        <dbReference type="Proteomes" id="UP000239724"/>
    </source>
</evidence>
<sequence>MDVLGLLLTTAFRHTINEPNIEAGFTRFTALAGEGVSYAAFCDAVAAALRDGLIREPIRLPEGALQCHWHLELTPKGVEAARNLLRVDGTGSGGGASRCGEPRTD</sequence>